<evidence type="ECO:0000313" key="5">
    <source>
        <dbReference type="Proteomes" id="UP000325313"/>
    </source>
</evidence>
<keyword evidence="4" id="KW-1185">Reference proteome</keyword>
<dbReference type="EMBL" id="VDEP01000176">
    <property type="protein sequence ID" value="KAA1125599.1"/>
    <property type="molecule type" value="Genomic_DNA"/>
</dbReference>
<evidence type="ECO:0000256" key="1">
    <source>
        <dbReference type="SAM" id="SignalP"/>
    </source>
</evidence>
<reference evidence="4 5" key="1">
    <citation type="submission" date="2019-05" db="EMBL/GenBank/DDBJ databases">
        <title>Emergence of the Ug99 lineage of the wheat stem rust pathogen through somatic hybridization.</title>
        <authorList>
            <person name="Li F."/>
            <person name="Upadhyaya N.M."/>
            <person name="Sperschneider J."/>
            <person name="Matny O."/>
            <person name="Nguyen-Phuc H."/>
            <person name="Mago R."/>
            <person name="Raley C."/>
            <person name="Miller M.E."/>
            <person name="Silverstein K.A.T."/>
            <person name="Henningsen E."/>
            <person name="Hirsch C.D."/>
            <person name="Visser B."/>
            <person name="Pretorius Z.A."/>
            <person name="Steffenson B.J."/>
            <person name="Schwessinger B."/>
            <person name="Dodds P.N."/>
            <person name="Figueroa M."/>
        </authorList>
    </citation>
    <scope>NUCLEOTIDE SEQUENCE [LARGE SCALE GENOMIC DNA]</scope>
    <source>
        <strain evidence="2">21-0</strain>
        <strain evidence="3 5">Ug99</strain>
    </source>
</reference>
<comment type="caution">
    <text evidence="3">The sequence shown here is derived from an EMBL/GenBank/DDBJ whole genome shotgun (WGS) entry which is preliminary data.</text>
</comment>
<evidence type="ECO:0000313" key="4">
    <source>
        <dbReference type="Proteomes" id="UP000324748"/>
    </source>
</evidence>
<evidence type="ECO:0000313" key="2">
    <source>
        <dbReference type="EMBL" id="KAA1098329.1"/>
    </source>
</evidence>
<accession>A0A5B0RJN0</accession>
<dbReference type="Proteomes" id="UP000325313">
    <property type="component" value="Unassembled WGS sequence"/>
</dbReference>
<feature type="signal peptide" evidence="1">
    <location>
        <begin position="1"/>
        <end position="27"/>
    </location>
</feature>
<organism evidence="3 5">
    <name type="scientific">Puccinia graminis f. sp. tritici</name>
    <dbReference type="NCBI Taxonomy" id="56615"/>
    <lineage>
        <taxon>Eukaryota</taxon>
        <taxon>Fungi</taxon>
        <taxon>Dikarya</taxon>
        <taxon>Basidiomycota</taxon>
        <taxon>Pucciniomycotina</taxon>
        <taxon>Pucciniomycetes</taxon>
        <taxon>Pucciniales</taxon>
        <taxon>Pucciniaceae</taxon>
        <taxon>Puccinia</taxon>
    </lineage>
</organism>
<proteinExistence type="predicted"/>
<name>A0A5B0RJN0_PUCGR</name>
<dbReference type="OrthoDB" id="10281008at2759"/>
<dbReference type="EMBL" id="VSWC01000066">
    <property type="protein sequence ID" value="KAA1098329.1"/>
    <property type="molecule type" value="Genomic_DNA"/>
</dbReference>
<dbReference type="AlphaFoldDB" id="A0A5B0RJN0"/>
<dbReference type="Proteomes" id="UP000324748">
    <property type="component" value="Unassembled WGS sequence"/>
</dbReference>
<protein>
    <submittedName>
        <fullName evidence="3">Uncharacterized protein</fullName>
    </submittedName>
</protein>
<evidence type="ECO:0000313" key="3">
    <source>
        <dbReference type="EMBL" id="KAA1125599.1"/>
    </source>
</evidence>
<feature type="chain" id="PRO_5036138136" evidence="1">
    <location>
        <begin position="28"/>
        <end position="233"/>
    </location>
</feature>
<sequence>MKKFSCSPLWLTALIIAPILHLPSTACSTIPKASPVLGQPILSKRAVIVPPRFVIIPIFGPVSFTEIFNWGCPTPTDNNRVGHGGYESRVKQVATQAIDQAVVEQYAKAHPEMAKEVSLDLREILRLEEQSGQLVSQIDHARVIKARADLARFFEAHPELQAQAEDTFQEQVNALFRLRDSADWEAADLDQVASRDWAHLTPQDDSKYKPNSALSKFHSHIQGHNLPRYTLGH</sequence>
<keyword evidence="1" id="KW-0732">Signal</keyword>
<gene>
    <name evidence="2" type="ORF">PGT21_033591</name>
    <name evidence="3" type="ORF">PGTUg99_007744</name>
</gene>